<dbReference type="GO" id="GO:0005737">
    <property type="term" value="C:cytoplasm"/>
    <property type="evidence" value="ECO:0007669"/>
    <property type="project" value="UniProtKB-SubCell"/>
</dbReference>
<dbReference type="InterPro" id="IPR000717">
    <property type="entry name" value="PCI_dom"/>
</dbReference>
<evidence type="ECO:0000256" key="3">
    <source>
        <dbReference type="ARBA" id="ARBA00007084"/>
    </source>
</evidence>
<keyword evidence="6" id="KW-0736">Signalosome</keyword>
<reference evidence="10" key="2">
    <citation type="submission" date="2015-01" db="EMBL/GenBank/DDBJ databases">
        <title>Evolutionary Origins and Diversification of the Mycorrhizal Mutualists.</title>
        <authorList>
            <consortium name="DOE Joint Genome Institute"/>
            <consortium name="Mycorrhizal Genomics Consortium"/>
            <person name="Kohler A."/>
            <person name="Kuo A."/>
            <person name="Nagy L.G."/>
            <person name="Floudas D."/>
            <person name="Copeland A."/>
            <person name="Barry K.W."/>
            <person name="Cichocki N."/>
            <person name="Veneault-Fourrey C."/>
            <person name="LaButti K."/>
            <person name="Lindquist E.A."/>
            <person name="Lipzen A."/>
            <person name="Lundell T."/>
            <person name="Morin E."/>
            <person name="Murat C."/>
            <person name="Riley R."/>
            <person name="Ohm R."/>
            <person name="Sun H."/>
            <person name="Tunlid A."/>
            <person name="Henrissat B."/>
            <person name="Grigoriev I.V."/>
            <person name="Hibbett D.S."/>
            <person name="Martin F."/>
        </authorList>
    </citation>
    <scope>NUCLEOTIDE SEQUENCE [LARGE SCALE GENOMIC DNA]</scope>
    <source>
        <strain evidence="10">LaAM-08-1</strain>
    </source>
</reference>
<evidence type="ECO:0000256" key="2">
    <source>
        <dbReference type="ARBA" id="ARBA00004496"/>
    </source>
</evidence>
<dbReference type="PANTHER" id="PTHR10758">
    <property type="entry name" value="26S PROTEASOME NON-ATPASE REGULATORY SUBUNIT 3/COP9 SIGNALOSOME COMPLEX SUBUNIT 3"/>
    <property type="match status" value="1"/>
</dbReference>
<dbReference type="SMART" id="SM00088">
    <property type="entry name" value="PINT"/>
    <property type="match status" value="1"/>
</dbReference>
<gene>
    <name evidence="9" type="ORF">K443DRAFT_681557</name>
</gene>
<dbReference type="InterPro" id="IPR050756">
    <property type="entry name" value="CSN3"/>
</dbReference>
<keyword evidence="7" id="KW-0539">Nucleus</keyword>
<dbReference type="OrthoDB" id="29061at2759"/>
<comment type="subcellular location">
    <subcellularLocation>
        <location evidence="2">Cytoplasm</location>
    </subcellularLocation>
    <subcellularLocation>
        <location evidence="1">Nucleus</location>
    </subcellularLocation>
</comment>
<accession>A0A0C9WLN6</accession>
<protein>
    <recommendedName>
        <fullName evidence="4">COP9 signalosome complex subunit 3</fullName>
    </recommendedName>
</protein>
<evidence type="ECO:0000313" key="9">
    <source>
        <dbReference type="EMBL" id="KIJ97409.1"/>
    </source>
</evidence>
<evidence type="ECO:0000256" key="7">
    <source>
        <dbReference type="ARBA" id="ARBA00023242"/>
    </source>
</evidence>
<evidence type="ECO:0000256" key="4">
    <source>
        <dbReference type="ARBA" id="ARBA00014878"/>
    </source>
</evidence>
<dbReference type="Pfam" id="PF01399">
    <property type="entry name" value="PCI"/>
    <property type="match status" value="1"/>
</dbReference>
<evidence type="ECO:0000256" key="6">
    <source>
        <dbReference type="ARBA" id="ARBA00022790"/>
    </source>
</evidence>
<dbReference type="PROSITE" id="PS50250">
    <property type="entry name" value="PCI"/>
    <property type="match status" value="1"/>
</dbReference>
<dbReference type="GO" id="GO:0006511">
    <property type="term" value="P:ubiquitin-dependent protein catabolic process"/>
    <property type="evidence" value="ECO:0007669"/>
    <property type="project" value="TreeGrafter"/>
</dbReference>
<evidence type="ECO:0000256" key="5">
    <source>
        <dbReference type="ARBA" id="ARBA00022490"/>
    </source>
</evidence>
<evidence type="ECO:0000259" key="8">
    <source>
        <dbReference type="PROSITE" id="PS50250"/>
    </source>
</evidence>
<dbReference type="Proteomes" id="UP000054477">
    <property type="component" value="Unassembled WGS sequence"/>
</dbReference>
<reference evidence="9 10" key="1">
    <citation type="submission" date="2014-04" db="EMBL/GenBank/DDBJ databases">
        <authorList>
            <consortium name="DOE Joint Genome Institute"/>
            <person name="Kuo A."/>
            <person name="Kohler A."/>
            <person name="Nagy L.G."/>
            <person name="Floudas D."/>
            <person name="Copeland A."/>
            <person name="Barry K.W."/>
            <person name="Cichocki N."/>
            <person name="Veneault-Fourrey C."/>
            <person name="LaButti K."/>
            <person name="Lindquist E.A."/>
            <person name="Lipzen A."/>
            <person name="Lundell T."/>
            <person name="Morin E."/>
            <person name="Murat C."/>
            <person name="Sun H."/>
            <person name="Tunlid A."/>
            <person name="Henrissat B."/>
            <person name="Grigoriev I.V."/>
            <person name="Hibbett D.S."/>
            <person name="Martin F."/>
            <person name="Nordberg H.P."/>
            <person name="Cantor M.N."/>
            <person name="Hua S.X."/>
        </authorList>
    </citation>
    <scope>NUCLEOTIDE SEQUENCE [LARGE SCALE GENOMIC DNA]</scope>
    <source>
        <strain evidence="9 10">LaAM-08-1</strain>
    </source>
</reference>
<organism evidence="9 10">
    <name type="scientific">Laccaria amethystina LaAM-08-1</name>
    <dbReference type="NCBI Taxonomy" id="1095629"/>
    <lineage>
        <taxon>Eukaryota</taxon>
        <taxon>Fungi</taxon>
        <taxon>Dikarya</taxon>
        <taxon>Basidiomycota</taxon>
        <taxon>Agaricomycotina</taxon>
        <taxon>Agaricomycetes</taxon>
        <taxon>Agaricomycetidae</taxon>
        <taxon>Agaricales</taxon>
        <taxon>Agaricineae</taxon>
        <taxon>Hydnangiaceae</taxon>
        <taxon>Laccaria</taxon>
    </lineage>
</organism>
<dbReference type="HOGENOM" id="CLU_028825_2_1_1"/>
<proteinExistence type="inferred from homology"/>
<evidence type="ECO:0000256" key="1">
    <source>
        <dbReference type="ARBA" id="ARBA00004123"/>
    </source>
</evidence>
<dbReference type="AlphaFoldDB" id="A0A0C9WLN6"/>
<dbReference type="GO" id="GO:0008180">
    <property type="term" value="C:COP9 signalosome"/>
    <property type="evidence" value="ECO:0007669"/>
    <property type="project" value="UniProtKB-KW"/>
</dbReference>
<keyword evidence="5" id="KW-0963">Cytoplasm</keyword>
<comment type="similarity">
    <text evidence="3">Belongs to the CSN3 family.</text>
</comment>
<dbReference type="STRING" id="1095629.A0A0C9WLN6"/>
<name>A0A0C9WLN6_9AGAR</name>
<feature type="domain" description="PCI" evidence="8">
    <location>
        <begin position="179"/>
        <end position="367"/>
    </location>
</feature>
<dbReference type="PANTHER" id="PTHR10758:SF1">
    <property type="entry name" value="COP9 SIGNALOSOME COMPLEX SUBUNIT 3"/>
    <property type="match status" value="1"/>
</dbReference>
<dbReference type="Pfam" id="PF22788">
    <property type="entry name" value="COP9_hel_rpt"/>
    <property type="match status" value="1"/>
</dbReference>
<keyword evidence="10" id="KW-1185">Reference proteome</keyword>
<sequence>MAPGDLTSIDQVVHQITTANSISALNLTLRNGLPKETRDHILASALPGGQDPLSVLDVKANTLGVLYILTARMTLQGAPQPPWPVIVDFCRNFSPEQARVAPDRVTILAKGIKLIASQSNSLKLAIQPLYNLVSRYPPDPSFLTTIHPIFLTTCVTTRQFVEALVVLENPIFNVDINISDLHYNDNLTYHYTGGIALAALKRWPEAEEYFEICVTSPGTYPSALQMEALKKLKLVQLISMGKTSPLPKYTHPLLIRLFKSTPYHAFISAYPQSTELLHEIYDKERQTFSAEKNLGLISQAVARAPRWVLKKLTATYVTLHLADIGKAIKIGSEDEVRELLLSMIESNDISAQISANGTVTFSDPPPQFTKEQVDEALLDVQQQTALLGYLEQETGRSKEFLSKAVKLRDDSPWAPTADEEMFVSMSGSQAMWEETAFS</sequence>
<evidence type="ECO:0000313" key="10">
    <source>
        <dbReference type="Proteomes" id="UP000054477"/>
    </source>
</evidence>
<dbReference type="InterPro" id="IPR055089">
    <property type="entry name" value="COP9_N"/>
</dbReference>
<dbReference type="EMBL" id="KN838694">
    <property type="protein sequence ID" value="KIJ97409.1"/>
    <property type="molecule type" value="Genomic_DNA"/>
</dbReference>